<dbReference type="PIRSF" id="PIRSF009141">
    <property type="entry name" value="UCP009141"/>
    <property type="match status" value="1"/>
</dbReference>
<dbReference type="RefSeq" id="WP_343861738.1">
    <property type="nucleotide sequence ID" value="NZ_BAAACX010000009.1"/>
</dbReference>
<proteinExistence type="predicted"/>
<dbReference type="Proteomes" id="UP001500340">
    <property type="component" value="Unassembled WGS sequence"/>
</dbReference>
<feature type="transmembrane region" description="Helical" evidence="1">
    <location>
        <begin position="66"/>
        <end position="83"/>
    </location>
</feature>
<feature type="transmembrane region" description="Helical" evidence="1">
    <location>
        <begin position="187"/>
        <end position="209"/>
    </location>
</feature>
<feature type="transmembrane region" description="Helical" evidence="1">
    <location>
        <begin position="103"/>
        <end position="122"/>
    </location>
</feature>
<feature type="transmembrane region" description="Helical" evidence="1">
    <location>
        <begin position="158"/>
        <end position="175"/>
    </location>
</feature>
<keyword evidence="1" id="KW-0472">Membrane</keyword>
<evidence type="ECO:0000313" key="3">
    <source>
        <dbReference type="Proteomes" id="UP001500340"/>
    </source>
</evidence>
<organism evidence="2 3">
    <name type="scientific">Paenibacillus motobuensis</name>
    <dbReference type="NCBI Taxonomy" id="295324"/>
    <lineage>
        <taxon>Bacteria</taxon>
        <taxon>Bacillati</taxon>
        <taxon>Bacillota</taxon>
        <taxon>Bacilli</taxon>
        <taxon>Bacillales</taxon>
        <taxon>Paenibacillaceae</taxon>
        <taxon>Paenibacillus</taxon>
    </lineage>
</organism>
<sequence length="266" mass="30833">MAFVRNLLQFGWLQALSCIFPLIIFGTLGLSKVVHIPGLPRYDLILIICVLAQIGMIVFKLETMDELKVICMFHIIGLCLELYKVHMGSWAYPEQAWTKIYGVPLYSGFMYASVASYICQAWRRLQLEMVGWPRGWLTVLICAAIYLNFFTHHFIGDYRWWLTALLFLIFFRTRVHYTLHSQTYRMPLMLSFVLIGFFIWIAENISTFLGAWKYPDQEHKWQLVHIGKISSWFLLVVISIIIVAQLKHVKTGQTGHKSDGSEGTVS</sequence>
<feature type="transmembrane region" description="Helical" evidence="1">
    <location>
        <begin position="134"/>
        <end position="152"/>
    </location>
</feature>
<dbReference type="InterPro" id="IPR008535">
    <property type="entry name" value="DUF817"/>
</dbReference>
<feature type="transmembrane region" description="Helical" evidence="1">
    <location>
        <begin position="12"/>
        <end position="30"/>
    </location>
</feature>
<keyword evidence="1" id="KW-1133">Transmembrane helix</keyword>
<dbReference type="Pfam" id="PF05675">
    <property type="entry name" value="DUF817"/>
    <property type="match status" value="1"/>
</dbReference>
<name>A0ABN0YG10_9BACL</name>
<protein>
    <submittedName>
        <fullName evidence="2">DUF817 domain-containing protein</fullName>
    </submittedName>
</protein>
<accession>A0ABN0YG10</accession>
<evidence type="ECO:0000313" key="2">
    <source>
        <dbReference type="EMBL" id="GAA0394244.1"/>
    </source>
</evidence>
<dbReference type="EMBL" id="BAAACX010000009">
    <property type="protein sequence ID" value="GAA0394244.1"/>
    <property type="molecule type" value="Genomic_DNA"/>
</dbReference>
<gene>
    <name evidence="2" type="ORF">GCM10008933_26340</name>
</gene>
<reference evidence="2 3" key="1">
    <citation type="journal article" date="2019" name="Int. J. Syst. Evol. Microbiol.">
        <title>The Global Catalogue of Microorganisms (GCM) 10K type strain sequencing project: providing services to taxonomists for standard genome sequencing and annotation.</title>
        <authorList>
            <consortium name="The Broad Institute Genomics Platform"/>
            <consortium name="The Broad Institute Genome Sequencing Center for Infectious Disease"/>
            <person name="Wu L."/>
            <person name="Ma J."/>
        </authorList>
    </citation>
    <scope>NUCLEOTIDE SEQUENCE [LARGE SCALE GENOMIC DNA]</scope>
    <source>
        <strain evidence="2 3">JCM 12774</strain>
    </source>
</reference>
<keyword evidence="3" id="KW-1185">Reference proteome</keyword>
<feature type="transmembrane region" description="Helical" evidence="1">
    <location>
        <begin position="229"/>
        <end position="246"/>
    </location>
</feature>
<feature type="transmembrane region" description="Helical" evidence="1">
    <location>
        <begin position="42"/>
        <end position="59"/>
    </location>
</feature>
<comment type="caution">
    <text evidence="2">The sequence shown here is derived from an EMBL/GenBank/DDBJ whole genome shotgun (WGS) entry which is preliminary data.</text>
</comment>
<evidence type="ECO:0000256" key="1">
    <source>
        <dbReference type="SAM" id="Phobius"/>
    </source>
</evidence>
<keyword evidence="1" id="KW-0812">Transmembrane</keyword>